<dbReference type="EMBL" id="NBYO01000001">
    <property type="protein sequence ID" value="OXT02008.1"/>
    <property type="molecule type" value="Genomic_DNA"/>
</dbReference>
<gene>
    <name evidence="1" type="ORF">B7H23_03495</name>
</gene>
<organism evidence="1 2">
    <name type="scientific">Notoacmeibacter marinus</name>
    <dbReference type="NCBI Taxonomy" id="1876515"/>
    <lineage>
        <taxon>Bacteria</taxon>
        <taxon>Pseudomonadati</taxon>
        <taxon>Pseudomonadota</taxon>
        <taxon>Alphaproteobacteria</taxon>
        <taxon>Hyphomicrobiales</taxon>
        <taxon>Notoacmeibacteraceae</taxon>
        <taxon>Notoacmeibacter</taxon>
    </lineage>
</organism>
<dbReference type="Proteomes" id="UP000215405">
    <property type="component" value="Unassembled WGS sequence"/>
</dbReference>
<dbReference type="InterPro" id="IPR046674">
    <property type="entry name" value="DUF6544"/>
</dbReference>
<keyword evidence="2" id="KW-1185">Reference proteome</keyword>
<dbReference type="RefSeq" id="WP_094075973.1">
    <property type="nucleotide sequence ID" value="NZ_NBYO01000001.1"/>
</dbReference>
<name>A0A231V1D9_9HYPH</name>
<sequence length="281" mass="31220">MRMILILLPVLTAAMLAGLLGWRQFDRRADRIETDRLIGLQPAHPDMFSAAMVANLPEPARRFLTFAIAEGTPLYTVARIEMEGQFGMGDKEKPGYQPMRATQVIAAPEGFVWAMSGGSGTMRMSGSDSGTWTRFWLFGLLPVARAGGTADHVRSAFGRYVSEAVFWTPAAVLPGPNVTWEPLSENAARVTMRHGDLEQAVDIVIDDDGKPLYVSFMRWTDANPDKMHRLQPFGGYLSAFRDFEGFTVPTHIEAGNMFGTEDYFPFFIADVTEVRFPWPGS</sequence>
<dbReference type="AlphaFoldDB" id="A0A231V1D9"/>
<comment type="caution">
    <text evidence="1">The sequence shown here is derived from an EMBL/GenBank/DDBJ whole genome shotgun (WGS) entry which is preliminary data.</text>
</comment>
<evidence type="ECO:0000313" key="1">
    <source>
        <dbReference type="EMBL" id="OXT02008.1"/>
    </source>
</evidence>
<accession>A0A231V1D9</accession>
<proteinExistence type="predicted"/>
<evidence type="ECO:0000313" key="2">
    <source>
        <dbReference type="Proteomes" id="UP000215405"/>
    </source>
</evidence>
<protein>
    <submittedName>
        <fullName evidence="1">Uncharacterized protein</fullName>
    </submittedName>
</protein>
<dbReference type="Pfam" id="PF20181">
    <property type="entry name" value="DUF6544"/>
    <property type="match status" value="1"/>
</dbReference>
<reference evidence="2" key="1">
    <citation type="journal article" date="2017" name="Int. J. Syst. Evol. Microbiol.">
        <title>Notoacmeibacter marinus gen. nov., sp. nov., isolated from the gut of a limpet and proposal of Notoacmeibacteraceae fam. nov. in the order Rhizobiales of the class Alphaproteobacteria.</title>
        <authorList>
            <person name="Huang Z."/>
            <person name="Guo F."/>
            <person name="Lai Q."/>
        </authorList>
    </citation>
    <scope>NUCLEOTIDE SEQUENCE [LARGE SCALE GENOMIC DNA]</scope>
    <source>
        <strain evidence="2">XMTR2A4</strain>
    </source>
</reference>